<dbReference type="Proteomes" id="UP000011513">
    <property type="component" value="Unassembled WGS sequence"/>
</dbReference>
<dbReference type="EMBL" id="AOIV01000043">
    <property type="protein sequence ID" value="ELZ26601.1"/>
    <property type="molecule type" value="Genomic_DNA"/>
</dbReference>
<keyword evidence="4" id="KW-1185">Reference proteome</keyword>
<protein>
    <recommendedName>
        <fullName evidence="5">CARDB domain-containing protein</fullName>
    </recommendedName>
</protein>
<name>M0CTR7_HALPD</name>
<feature type="transmembrane region" description="Helical" evidence="2">
    <location>
        <begin position="457"/>
        <end position="480"/>
    </location>
</feature>
<dbReference type="Gene3D" id="2.60.40.10">
    <property type="entry name" value="Immunoglobulins"/>
    <property type="match status" value="2"/>
</dbReference>
<evidence type="ECO:0000313" key="4">
    <source>
        <dbReference type="Proteomes" id="UP000011513"/>
    </source>
</evidence>
<keyword evidence="2" id="KW-0812">Transmembrane</keyword>
<accession>M0CTR7</accession>
<dbReference type="OrthoDB" id="65070at2157"/>
<evidence type="ECO:0000256" key="2">
    <source>
        <dbReference type="SAM" id="Phobius"/>
    </source>
</evidence>
<comment type="caution">
    <text evidence="3">The sequence shown here is derived from an EMBL/GenBank/DDBJ whole genome shotgun (WGS) entry which is preliminary data.</text>
</comment>
<dbReference type="InterPro" id="IPR013783">
    <property type="entry name" value="Ig-like_fold"/>
</dbReference>
<keyword evidence="2" id="KW-1133">Transmembrane helix</keyword>
<organism evidence="3 4">
    <name type="scientific">Halogeometricum pallidum JCM 14848</name>
    <dbReference type="NCBI Taxonomy" id="1227487"/>
    <lineage>
        <taxon>Archaea</taxon>
        <taxon>Methanobacteriati</taxon>
        <taxon>Methanobacteriota</taxon>
        <taxon>Stenosarchaea group</taxon>
        <taxon>Halobacteria</taxon>
        <taxon>Halobacteriales</taxon>
        <taxon>Haloferacaceae</taxon>
        <taxon>Halogeometricum</taxon>
    </lineage>
</organism>
<dbReference type="eggNOG" id="arCOG04400">
    <property type="taxonomic scope" value="Archaea"/>
</dbReference>
<evidence type="ECO:0000313" key="3">
    <source>
        <dbReference type="EMBL" id="ELZ26601.1"/>
    </source>
</evidence>
<dbReference type="PANTHER" id="PTHR35902:SF6">
    <property type="entry name" value="CONSERVED WITHIN P. AEROPHILUM"/>
    <property type="match status" value="1"/>
</dbReference>
<gene>
    <name evidence="3" type="ORF">C474_19419</name>
</gene>
<dbReference type="PANTHER" id="PTHR35902">
    <property type="entry name" value="S-LAYER DOMAIN-LIKE PROTEIN-RELATED"/>
    <property type="match status" value="1"/>
</dbReference>
<dbReference type="RefSeq" id="WP_008389726.1">
    <property type="nucleotide sequence ID" value="NZ_AOIV01000043.1"/>
</dbReference>
<sequence length="482" mass="50853">MSRAAVFALALLVVLSSLAGIGLVDAETTAFISEATVSPEQPAPGEQFTVRTTIQNSQQSDGGFEITDVYVRQRGSTKDIGRVEDIGTLPPGSDVTVPLTASFDSPGTRELRVYVVGRNPDDGVVRLQYPVVVTVREGGPQIGVSTGDAVVGTEGTVQVTAANGEDAAVRNLRVSLSGDAGIEDDTRVLATLPGNASQTFNFSVTPRSRTTELEARVQYTTTSGSTRTVTETVTLDADPLRESVQLDASVVGDGATPDVAVDVSNLGNAPLEDAVVELVRDGSVLFRRPVADVAPDETRTARINVSNVETGPMDVRVRYETGGRTGEATTRLNYSANPGRIELTGLDYETEEGKLHVSGTASNVGLGDVDSVVVRVVRTENVTPARPNPEYFVGSIPSSDFSSFDLYAEVAPGTETVPIEVTYLANGEERTTRTELDVSDLNAQPAEGDDGDGGLPMLPLLVVAVLAFLVIVGIAGYAYFRR</sequence>
<keyword evidence="2" id="KW-0472">Membrane</keyword>
<evidence type="ECO:0008006" key="5">
    <source>
        <dbReference type="Google" id="ProtNLM"/>
    </source>
</evidence>
<dbReference type="InParanoid" id="M0CTR7"/>
<feature type="region of interest" description="Disordered" evidence="1">
    <location>
        <begin position="428"/>
        <end position="450"/>
    </location>
</feature>
<reference evidence="3 4" key="1">
    <citation type="journal article" date="2014" name="PLoS Genet.">
        <title>Phylogenetically driven sequencing of extremely halophilic archaea reveals strategies for static and dynamic osmo-response.</title>
        <authorList>
            <person name="Becker E.A."/>
            <person name="Seitzer P.M."/>
            <person name="Tritt A."/>
            <person name="Larsen D."/>
            <person name="Krusor M."/>
            <person name="Yao A.I."/>
            <person name="Wu D."/>
            <person name="Madern D."/>
            <person name="Eisen J.A."/>
            <person name="Darling A.E."/>
            <person name="Facciotti M.T."/>
        </authorList>
    </citation>
    <scope>NUCLEOTIDE SEQUENCE [LARGE SCALE GENOMIC DNA]</scope>
    <source>
        <strain evidence="3 4">JCM 14848</strain>
    </source>
</reference>
<dbReference type="eggNOG" id="arCOG02532">
    <property type="taxonomic scope" value="Archaea"/>
</dbReference>
<proteinExistence type="predicted"/>
<dbReference type="AlphaFoldDB" id="M0CTR7"/>
<evidence type="ECO:0000256" key="1">
    <source>
        <dbReference type="SAM" id="MobiDB-lite"/>
    </source>
</evidence>